<proteinExistence type="predicted"/>
<sequence length="220" mass="23734">MSEVVVVRRTLESVQRAQSELAAIPELHWAGGTQSLSRAAELIRLHKPQLLLCDLRLVGGNAMHLLKSLHKTPLANAAPPRVLLLTPSADDQLLFQALCAGADGYALDAGDPEQLQHAAIDFLTGQAPMSPMIARQMLACFGEPRTPLHRASQPPSWPFIAPVRSGELAESERSLLSLLAHGLLAGEIARCWGQALEQVARQIASLYRKLHAAAPCPMTV</sequence>
<dbReference type="PANTHER" id="PTHR43214">
    <property type="entry name" value="TWO-COMPONENT RESPONSE REGULATOR"/>
    <property type="match status" value="1"/>
</dbReference>
<dbReference type="Gene3D" id="3.40.50.2300">
    <property type="match status" value="1"/>
</dbReference>
<dbReference type="InterPro" id="IPR001789">
    <property type="entry name" value="Sig_transdc_resp-reg_receiver"/>
</dbReference>
<dbReference type="PROSITE" id="PS50110">
    <property type="entry name" value="RESPONSE_REGULATORY"/>
    <property type="match status" value="1"/>
</dbReference>
<dbReference type="SUPFAM" id="SSF52172">
    <property type="entry name" value="CheY-like"/>
    <property type="match status" value="1"/>
</dbReference>
<keyword evidence="5" id="KW-1185">Reference proteome</keyword>
<protein>
    <submittedName>
        <fullName evidence="4">DNA-binding NarL/FixJ family response regulator</fullName>
    </submittedName>
</protein>
<evidence type="ECO:0000313" key="4">
    <source>
        <dbReference type="EMBL" id="TDP73206.1"/>
    </source>
</evidence>
<evidence type="ECO:0000313" key="5">
    <source>
        <dbReference type="Proteomes" id="UP000295361"/>
    </source>
</evidence>
<keyword evidence="1 4" id="KW-0238">DNA-binding</keyword>
<accession>A0A4R6QQB3</accession>
<dbReference type="SUPFAM" id="SSF46894">
    <property type="entry name" value="C-terminal effector domain of the bipartite response regulators"/>
    <property type="match status" value="1"/>
</dbReference>
<comment type="caution">
    <text evidence="4">The sequence shown here is derived from an EMBL/GenBank/DDBJ whole genome shotgun (WGS) entry which is preliminary data.</text>
</comment>
<dbReference type="InterPro" id="IPR016032">
    <property type="entry name" value="Sig_transdc_resp-reg_C-effctor"/>
</dbReference>
<dbReference type="InterPro" id="IPR011006">
    <property type="entry name" value="CheY-like_superfamily"/>
</dbReference>
<dbReference type="InterPro" id="IPR039420">
    <property type="entry name" value="WalR-like"/>
</dbReference>
<feature type="domain" description="Response regulatory" evidence="3">
    <location>
        <begin position="3"/>
        <end position="123"/>
    </location>
</feature>
<dbReference type="GO" id="GO:0006355">
    <property type="term" value="P:regulation of DNA-templated transcription"/>
    <property type="evidence" value="ECO:0007669"/>
    <property type="project" value="InterPro"/>
</dbReference>
<dbReference type="EMBL" id="SNXS01000002">
    <property type="protein sequence ID" value="TDP73206.1"/>
    <property type="molecule type" value="Genomic_DNA"/>
</dbReference>
<dbReference type="Proteomes" id="UP000295361">
    <property type="component" value="Unassembled WGS sequence"/>
</dbReference>
<evidence type="ECO:0000256" key="1">
    <source>
        <dbReference type="ARBA" id="ARBA00023125"/>
    </source>
</evidence>
<feature type="modified residue" description="4-aspartylphosphate" evidence="2">
    <location>
        <position position="54"/>
    </location>
</feature>
<evidence type="ECO:0000259" key="3">
    <source>
        <dbReference type="PROSITE" id="PS50110"/>
    </source>
</evidence>
<dbReference type="GO" id="GO:0000160">
    <property type="term" value="P:phosphorelay signal transduction system"/>
    <property type="evidence" value="ECO:0007669"/>
    <property type="project" value="InterPro"/>
</dbReference>
<organism evidence="4 5">
    <name type="scientific">Roseateles toxinivorans</name>
    <dbReference type="NCBI Taxonomy" id="270368"/>
    <lineage>
        <taxon>Bacteria</taxon>
        <taxon>Pseudomonadati</taxon>
        <taxon>Pseudomonadota</taxon>
        <taxon>Betaproteobacteria</taxon>
        <taxon>Burkholderiales</taxon>
        <taxon>Sphaerotilaceae</taxon>
        <taxon>Roseateles</taxon>
    </lineage>
</organism>
<dbReference type="AlphaFoldDB" id="A0A4R6QQB3"/>
<name>A0A4R6QQB3_9BURK</name>
<evidence type="ECO:0000256" key="2">
    <source>
        <dbReference type="PROSITE-ProRule" id="PRU00169"/>
    </source>
</evidence>
<dbReference type="RefSeq" id="WP_166651951.1">
    <property type="nucleotide sequence ID" value="NZ_SNXS01000002.1"/>
</dbReference>
<dbReference type="InParanoid" id="A0A4R6QQB3"/>
<reference evidence="4 5" key="1">
    <citation type="submission" date="2019-03" db="EMBL/GenBank/DDBJ databases">
        <title>Genomic Encyclopedia of Type Strains, Phase IV (KMG-IV): sequencing the most valuable type-strain genomes for metagenomic binning, comparative biology and taxonomic classification.</title>
        <authorList>
            <person name="Goeker M."/>
        </authorList>
    </citation>
    <scope>NUCLEOTIDE SEQUENCE [LARGE SCALE GENOMIC DNA]</scope>
    <source>
        <strain evidence="4 5">DSM 16998</strain>
    </source>
</reference>
<dbReference type="GO" id="GO:0003677">
    <property type="term" value="F:DNA binding"/>
    <property type="evidence" value="ECO:0007669"/>
    <property type="project" value="UniProtKB-KW"/>
</dbReference>
<gene>
    <name evidence="4" type="ORF">DES47_102953</name>
</gene>
<keyword evidence="2" id="KW-0597">Phosphoprotein</keyword>